<dbReference type="PANTHER" id="PTHR43685:SF2">
    <property type="entry name" value="GLYCOSYLTRANSFERASE 2-LIKE DOMAIN-CONTAINING PROTEIN"/>
    <property type="match status" value="1"/>
</dbReference>
<evidence type="ECO:0000259" key="1">
    <source>
        <dbReference type="Pfam" id="PF00535"/>
    </source>
</evidence>
<dbReference type="CDD" id="cd00761">
    <property type="entry name" value="Glyco_tranf_GTA_type"/>
    <property type="match status" value="1"/>
</dbReference>
<dbReference type="GO" id="GO:0016740">
    <property type="term" value="F:transferase activity"/>
    <property type="evidence" value="ECO:0007669"/>
    <property type="project" value="UniProtKB-KW"/>
</dbReference>
<evidence type="ECO:0000313" key="3">
    <source>
        <dbReference type="Proteomes" id="UP000031549"/>
    </source>
</evidence>
<reference evidence="2 3" key="1">
    <citation type="journal article" date="2015" name="Genome Announc.">
        <title>Draft Genome Sequence of Cyanobacterium Hassallia byssoidea Strain VB512170, Isolated from Monuments in India.</title>
        <authorList>
            <person name="Singh D."/>
            <person name="Chandrababunaidu M.M."/>
            <person name="Panda A."/>
            <person name="Sen D."/>
            <person name="Bhattacharyya S."/>
            <person name="Adhikary S.P."/>
            <person name="Tripathy S."/>
        </authorList>
    </citation>
    <scope>NUCLEOTIDE SEQUENCE [LARGE SCALE GENOMIC DNA]</scope>
    <source>
        <strain evidence="2 3">VB512170</strain>
    </source>
</reference>
<gene>
    <name evidence="2" type="ORF">PI95_030640</name>
</gene>
<dbReference type="Proteomes" id="UP000031549">
    <property type="component" value="Unassembled WGS sequence"/>
</dbReference>
<keyword evidence="2" id="KW-0808">Transferase</keyword>
<evidence type="ECO:0000313" key="2">
    <source>
        <dbReference type="EMBL" id="NEU76750.1"/>
    </source>
</evidence>
<dbReference type="InterPro" id="IPR050834">
    <property type="entry name" value="Glycosyltransf_2"/>
</dbReference>
<dbReference type="AlphaFoldDB" id="A0A846HJH2"/>
<dbReference type="EMBL" id="JTCM02000130">
    <property type="protein sequence ID" value="NEU76750.1"/>
    <property type="molecule type" value="Genomic_DNA"/>
</dbReference>
<dbReference type="PANTHER" id="PTHR43685">
    <property type="entry name" value="GLYCOSYLTRANSFERASE"/>
    <property type="match status" value="1"/>
</dbReference>
<dbReference type="InterPro" id="IPR001173">
    <property type="entry name" value="Glyco_trans_2-like"/>
</dbReference>
<name>A0A846HJH2_9CYAN</name>
<keyword evidence="3" id="KW-1185">Reference proteome</keyword>
<dbReference type="Pfam" id="PF00535">
    <property type="entry name" value="Glycos_transf_2"/>
    <property type="match status" value="1"/>
</dbReference>
<proteinExistence type="predicted"/>
<sequence length="304" mass="34509">MLNKPQLNVFVSVIIPVFNDSDRLKLCLQALENQTYSKDLYEVIVVDNASQEDIKSVVSQFSQAKFAYESQPGSYAARNQGISIAKGEILAFTDSDCIPALDWVEKGVENLLSTPNCGLVAGRIDLFFKNPDQPTAVELYESIAMDFPQERSLKKDHYGVTANLFTFKHVIDSVGRFDDTLKSGGDLEWGQRVFAAGYKQVYADDACVAHPSRHSYSQLYKRVARIVGGRYDRMMSRNPSSMEVAIDLVETFKPPFRSLYGIWTNEKLYGVQQKFQFNLVMLFIRYVTILEKLRLYLGGQSKRE</sequence>
<dbReference type="InterPro" id="IPR029044">
    <property type="entry name" value="Nucleotide-diphossugar_trans"/>
</dbReference>
<feature type="domain" description="Glycosyltransferase 2-like" evidence="1">
    <location>
        <begin position="12"/>
        <end position="153"/>
    </location>
</feature>
<organism evidence="2 3">
    <name type="scientific">Hassallia byssoidea VB512170</name>
    <dbReference type="NCBI Taxonomy" id="1304833"/>
    <lineage>
        <taxon>Bacteria</taxon>
        <taxon>Bacillati</taxon>
        <taxon>Cyanobacteriota</taxon>
        <taxon>Cyanophyceae</taxon>
        <taxon>Nostocales</taxon>
        <taxon>Tolypothrichaceae</taxon>
        <taxon>Hassallia</taxon>
    </lineage>
</organism>
<accession>A0A846HJH2</accession>
<dbReference type="RefSeq" id="WP_039754028.1">
    <property type="nucleotide sequence ID" value="NZ_JTCM02000130.1"/>
</dbReference>
<protein>
    <submittedName>
        <fullName evidence="2">Glycosyltransferase</fullName>
    </submittedName>
</protein>
<dbReference type="SUPFAM" id="SSF53448">
    <property type="entry name" value="Nucleotide-diphospho-sugar transferases"/>
    <property type="match status" value="1"/>
</dbReference>
<comment type="caution">
    <text evidence="2">The sequence shown here is derived from an EMBL/GenBank/DDBJ whole genome shotgun (WGS) entry which is preliminary data.</text>
</comment>
<dbReference type="Gene3D" id="3.90.550.10">
    <property type="entry name" value="Spore Coat Polysaccharide Biosynthesis Protein SpsA, Chain A"/>
    <property type="match status" value="1"/>
</dbReference>